<keyword evidence="7" id="KW-1133">Transmembrane helix</keyword>
<feature type="region of interest" description="Disordered" evidence="6">
    <location>
        <begin position="549"/>
        <end position="578"/>
    </location>
</feature>
<feature type="compositionally biased region" description="Acidic residues" evidence="6">
    <location>
        <begin position="684"/>
        <end position="699"/>
    </location>
</feature>
<feature type="compositionally biased region" description="Polar residues" evidence="6">
    <location>
        <begin position="501"/>
        <end position="510"/>
    </location>
</feature>
<feature type="region of interest" description="Disordered" evidence="6">
    <location>
        <begin position="787"/>
        <end position="843"/>
    </location>
</feature>
<dbReference type="SMART" id="SM00239">
    <property type="entry name" value="C2"/>
    <property type="match status" value="1"/>
</dbReference>
<feature type="compositionally biased region" description="Polar residues" evidence="6">
    <location>
        <begin position="668"/>
        <end position="680"/>
    </location>
</feature>
<dbReference type="InterPro" id="IPR000008">
    <property type="entry name" value="C2_dom"/>
</dbReference>
<dbReference type="PROSITE" id="PS51847">
    <property type="entry name" value="SMP"/>
    <property type="match status" value="1"/>
</dbReference>
<evidence type="ECO:0000256" key="3">
    <source>
        <dbReference type="ARBA" id="ARBA00023055"/>
    </source>
</evidence>
<dbReference type="Pfam" id="PF00168">
    <property type="entry name" value="C2"/>
    <property type="match status" value="1"/>
</dbReference>
<dbReference type="Proteomes" id="UP001497444">
    <property type="component" value="Chromosome 13"/>
</dbReference>
<keyword evidence="7" id="KW-0812">Transmembrane</keyword>
<feature type="compositionally biased region" description="Basic and acidic residues" evidence="6">
    <location>
        <begin position="797"/>
        <end position="806"/>
    </location>
</feature>
<accession>A0ABP0VZW9</accession>
<dbReference type="Gene3D" id="2.60.40.150">
    <property type="entry name" value="C2 domain"/>
    <property type="match status" value="1"/>
</dbReference>
<keyword evidence="3" id="KW-0445">Lipid transport</keyword>
<evidence type="ECO:0000313" key="11">
    <source>
        <dbReference type="Proteomes" id="UP001497444"/>
    </source>
</evidence>
<sequence length="843" mass="93270">MDQVPPAASIAATAVEASSSKAAAAAAGNDDEADKAGAGGGGKTTAVMEPQPFFPFMLHVGGVLILSWLASAFSINSILIVVIGFIYLYHVEKQGREREHRWIRHQERRKAHIAGLGDGETVRWLNQTLMSMWPVCLESFVSQQFFLPIVPWFLDMYKPKSVSEVLLQKLHLGNQAPVFTLIRALDQHSDGDDLVMEATVEFASGDDMSAEMSVALLPRRFGGFRTTFYISKLHVEGKVKIAVKFANGWPVIGRIRFCFAHPPYVQMTARPMYKGMMDVTYIPGAAGWLEATLVSALEQSLVEPNMLVVDVEKLAANNVMLPNFVPERSTVPLTASVDNKQSTSIAIVHIEIFSAKQLRAADRNGLSDPFVAISLGSSSRKTTVKKKTLNPTWNEKFQLPISSWDLPNILILRVRDKDIVFHDELGSCTVCVSDYQDGEWHEENLALERGSQELYTSGNNTISTELSPPSTDTFIKRLKNDQPSVNNASGDQKQKGKISHSRSSSAGGGYTETQTIVVPDVAQQQQQPRQGEVSEIIDVPIGPRGAFTILHPGKASPRKWPIQKSASTRRGGSSQEKVKYEGPEVVRKSGLLKIFHRRKGSTGGGGSQESIPAIEKESDQSFPCSSVEHSRELLPPHPPEHNGTVRLILEPNTVHSIAPDEPPEMNIHPQTLTPILSNQKYDVDQEEDDEDEDEDDETWTPEQTPKSIEFTPGQYEVDNSDSQTNGTPPVKSKRRGWLGKMTKIRLKRKPKTHSDINNNNNNKDIQVVNSPELLYSDEFGDRELNYNNSIFADEDEPPIHEDEKKIINSSQSQRGSSLRSISEKTLAKLGLGPKKPSQTQSST</sequence>
<dbReference type="InterPro" id="IPR031468">
    <property type="entry name" value="SMP_LBD"/>
</dbReference>
<evidence type="ECO:0000256" key="4">
    <source>
        <dbReference type="ARBA" id="ARBA00023121"/>
    </source>
</evidence>
<evidence type="ECO:0000259" key="8">
    <source>
        <dbReference type="PROSITE" id="PS50004"/>
    </source>
</evidence>
<keyword evidence="4" id="KW-0446">Lipid-binding</keyword>
<evidence type="ECO:0000259" key="9">
    <source>
        <dbReference type="PROSITE" id="PS51847"/>
    </source>
</evidence>
<dbReference type="PANTHER" id="PTHR47042:SF4">
    <property type="entry name" value="OS02G0313700 PROTEIN"/>
    <property type="match status" value="1"/>
</dbReference>
<organism evidence="10 11">
    <name type="scientific">Sphagnum jensenii</name>
    <dbReference type="NCBI Taxonomy" id="128206"/>
    <lineage>
        <taxon>Eukaryota</taxon>
        <taxon>Viridiplantae</taxon>
        <taxon>Streptophyta</taxon>
        <taxon>Embryophyta</taxon>
        <taxon>Bryophyta</taxon>
        <taxon>Sphagnophytina</taxon>
        <taxon>Sphagnopsida</taxon>
        <taxon>Sphagnales</taxon>
        <taxon>Sphagnaceae</taxon>
        <taxon>Sphagnum</taxon>
    </lineage>
</organism>
<dbReference type="InterPro" id="IPR035892">
    <property type="entry name" value="C2_domain_sf"/>
</dbReference>
<evidence type="ECO:0000256" key="7">
    <source>
        <dbReference type="SAM" id="Phobius"/>
    </source>
</evidence>
<evidence type="ECO:0000313" key="10">
    <source>
        <dbReference type="EMBL" id="CAK9260062.1"/>
    </source>
</evidence>
<dbReference type="PROSITE" id="PS50004">
    <property type="entry name" value="C2"/>
    <property type="match status" value="1"/>
</dbReference>
<feature type="compositionally biased region" description="Low complexity" evidence="6">
    <location>
        <begin position="809"/>
        <end position="820"/>
    </location>
</feature>
<name>A0ABP0VZW9_9BRYO</name>
<feature type="region of interest" description="Disordered" evidence="6">
    <location>
        <begin position="597"/>
        <end position="641"/>
    </location>
</feature>
<feature type="region of interest" description="Disordered" evidence="6">
    <location>
        <begin position="656"/>
        <end position="769"/>
    </location>
</feature>
<dbReference type="PANTHER" id="PTHR47042">
    <property type="entry name" value="C2 DOMAIN-CONTAINING PROTEIN-LIKE"/>
    <property type="match status" value="1"/>
</dbReference>
<evidence type="ECO:0000256" key="5">
    <source>
        <dbReference type="ARBA" id="ARBA00023136"/>
    </source>
</evidence>
<dbReference type="InterPro" id="IPR052847">
    <property type="entry name" value="Ext_Synaptotagmin/KAHRP-like"/>
</dbReference>
<gene>
    <name evidence="10" type="ORF">CSSPJE1EN1_LOCUS5540</name>
</gene>
<feature type="compositionally biased region" description="Polar residues" evidence="6">
    <location>
        <begin position="564"/>
        <end position="575"/>
    </location>
</feature>
<comment type="subcellular location">
    <subcellularLocation>
        <location evidence="1">Membrane</location>
    </subcellularLocation>
</comment>
<reference evidence="10" key="1">
    <citation type="submission" date="2024-02" db="EMBL/GenBank/DDBJ databases">
        <authorList>
            <consortium name="ELIXIR-Norway"/>
            <consortium name="Elixir Norway"/>
        </authorList>
    </citation>
    <scope>NUCLEOTIDE SEQUENCE</scope>
</reference>
<proteinExistence type="predicted"/>
<keyword evidence="11" id="KW-1185">Reference proteome</keyword>
<feature type="region of interest" description="Disordered" evidence="6">
    <location>
        <begin position="481"/>
        <end position="510"/>
    </location>
</feature>
<dbReference type="CDD" id="cd21669">
    <property type="entry name" value="SMP_SF"/>
    <property type="match status" value="1"/>
</dbReference>
<dbReference type="SUPFAM" id="SSF49562">
    <property type="entry name" value="C2 domain (Calcium/lipid-binding domain, CaLB)"/>
    <property type="match status" value="1"/>
</dbReference>
<feature type="domain" description="SMP-LTD" evidence="9">
    <location>
        <begin position="118"/>
        <end position="312"/>
    </location>
</feature>
<evidence type="ECO:0000256" key="6">
    <source>
        <dbReference type="SAM" id="MobiDB-lite"/>
    </source>
</evidence>
<feature type="domain" description="C2" evidence="8">
    <location>
        <begin position="327"/>
        <end position="445"/>
    </location>
</feature>
<keyword evidence="2" id="KW-0813">Transport</keyword>
<feature type="region of interest" description="Disordered" evidence="6">
    <location>
        <begin position="23"/>
        <end position="42"/>
    </location>
</feature>
<feature type="compositionally biased region" description="Basic and acidic residues" evidence="6">
    <location>
        <begin position="628"/>
        <end position="640"/>
    </location>
</feature>
<evidence type="ECO:0000256" key="1">
    <source>
        <dbReference type="ARBA" id="ARBA00004370"/>
    </source>
</evidence>
<feature type="transmembrane region" description="Helical" evidence="7">
    <location>
        <begin position="56"/>
        <end position="89"/>
    </location>
</feature>
<dbReference type="EMBL" id="OZ020108">
    <property type="protein sequence ID" value="CAK9260062.1"/>
    <property type="molecule type" value="Genomic_DNA"/>
</dbReference>
<evidence type="ECO:0008006" key="12">
    <source>
        <dbReference type="Google" id="ProtNLM"/>
    </source>
</evidence>
<protein>
    <recommendedName>
        <fullName evidence="12">C2 domain-containing protein</fullName>
    </recommendedName>
</protein>
<keyword evidence="5 7" id="KW-0472">Membrane</keyword>
<evidence type="ECO:0000256" key="2">
    <source>
        <dbReference type="ARBA" id="ARBA00022448"/>
    </source>
</evidence>
<feature type="compositionally biased region" description="Basic residues" evidence="6">
    <location>
        <begin position="731"/>
        <end position="751"/>
    </location>
</feature>
<feature type="compositionally biased region" description="Polar residues" evidence="6">
    <location>
        <begin position="481"/>
        <end position="491"/>
    </location>
</feature>